<dbReference type="PANTHER" id="PTHR30561:SF1">
    <property type="entry name" value="MULTIDRUG TRANSPORTER EMRE"/>
    <property type="match status" value="1"/>
</dbReference>
<evidence type="ECO:0000256" key="11">
    <source>
        <dbReference type="ARBA" id="ARBA00023136"/>
    </source>
</evidence>
<feature type="transmembrane region" description="Helical" evidence="14">
    <location>
        <begin position="281"/>
        <end position="298"/>
    </location>
</feature>
<evidence type="ECO:0000313" key="17">
    <source>
        <dbReference type="Proteomes" id="UP000199379"/>
    </source>
</evidence>
<organism evidence="16 17">
    <name type="scientific">Cribrihabitans marinus</name>
    <dbReference type="NCBI Taxonomy" id="1227549"/>
    <lineage>
        <taxon>Bacteria</taxon>
        <taxon>Pseudomonadati</taxon>
        <taxon>Pseudomonadota</taxon>
        <taxon>Alphaproteobacteria</taxon>
        <taxon>Rhodobacterales</taxon>
        <taxon>Paracoccaceae</taxon>
        <taxon>Cribrihabitans</taxon>
    </lineage>
</organism>
<comment type="similarity">
    <text evidence="12">Belongs to the drug/metabolite transporter (DMT) superfamily. Small multidrug resistance (SMR) (TC 2.A.7.1) family.</text>
</comment>
<evidence type="ECO:0000256" key="10">
    <source>
        <dbReference type="ARBA" id="ARBA00023098"/>
    </source>
</evidence>
<feature type="region of interest" description="Disordered" evidence="13">
    <location>
        <begin position="1"/>
        <end position="20"/>
    </location>
</feature>
<dbReference type="SUPFAM" id="SSF103481">
    <property type="entry name" value="Multidrug resistance efflux transporter EmrE"/>
    <property type="match status" value="2"/>
</dbReference>
<evidence type="ECO:0000256" key="1">
    <source>
        <dbReference type="ARBA" id="ARBA00004651"/>
    </source>
</evidence>
<name>A0A1H6TCB0_9RHOB</name>
<keyword evidence="6" id="KW-0441">Lipid A biosynthesis</keyword>
<feature type="transmembrane region" description="Helical" evidence="14">
    <location>
        <begin position="95"/>
        <end position="113"/>
    </location>
</feature>
<dbReference type="Pfam" id="PF00892">
    <property type="entry name" value="EamA"/>
    <property type="match status" value="2"/>
</dbReference>
<evidence type="ECO:0000256" key="8">
    <source>
        <dbReference type="ARBA" id="ARBA00022985"/>
    </source>
</evidence>
<feature type="transmembrane region" description="Helical" evidence="14">
    <location>
        <begin position="41"/>
        <end position="59"/>
    </location>
</feature>
<feature type="transmembrane region" description="Helical" evidence="14">
    <location>
        <begin position="249"/>
        <end position="269"/>
    </location>
</feature>
<evidence type="ECO:0000313" key="16">
    <source>
        <dbReference type="EMBL" id="SEI76916.1"/>
    </source>
</evidence>
<dbReference type="EMBL" id="FNYD01000002">
    <property type="protein sequence ID" value="SEI76916.1"/>
    <property type="molecule type" value="Genomic_DNA"/>
</dbReference>
<feature type="transmembrane region" description="Helical" evidence="14">
    <location>
        <begin position="215"/>
        <end position="237"/>
    </location>
</feature>
<evidence type="ECO:0000256" key="9">
    <source>
        <dbReference type="ARBA" id="ARBA00022989"/>
    </source>
</evidence>
<keyword evidence="5" id="KW-0997">Cell inner membrane</keyword>
<dbReference type="InterPro" id="IPR000620">
    <property type="entry name" value="EamA_dom"/>
</dbReference>
<keyword evidence="10" id="KW-0443">Lipid metabolism</keyword>
<keyword evidence="8" id="KW-0448">Lipopolysaccharide biosynthesis</keyword>
<keyword evidence="9 14" id="KW-1133">Transmembrane helix</keyword>
<dbReference type="Gene3D" id="1.10.3730.20">
    <property type="match status" value="2"/>
</dbReference>
<evidence type="ECO:0000256" key="14">
    <source>
        <dbReference type="SAM" id="Phobius"/>
    </source>
</evidence>
<dbReference type="STRING" id="1227549.SAMN05444007_102309"/>
<gene>
    <name evidence="16" type="ORF">SAMN05444007_102309</name>
</gene>
<dbReference type="GO" id="GO:0009245">
    <property type="term" value="P:lipid A biosynthetic process"/>
    <property type="evidence" value="ECO:0007669"/>
    <property type="project" value="UniProtKB-KW"/>
</dbReference>
<feature type="domain" description="EamA" evidence="15">
    <location>
        <begin position="187"/>
        <end position="320"/>
    </location>
</feature>
<dbReference type="GO" id="GO:0009103">
    <property type="term" value="P:lipopolysaccharide biosynthetic process"/>
    <property type="evidence" value="ECO:0007669"/>
    <property type="project" value="UniProtKB-KW"/>
</dbReference>
<feature type="transmembrane region" description="Helical" evidence="14">
    <location>
        <begin position="152"/>
        <end position="171"/>
    </location>
</feature>
<dbReference type="InterPro" id="IPR037185">
    <property type="entry name" value="EmrE-like"/>
</dbReference>
<sequence>MPRTPSGARGGRQPPAPALQKAPRLSEWLISLEGTEAGHQLALALAVMAAILHAVFGALQKGRHDPWLSRGAIDASYGLMAAPFALFVVPWPEPHMWPIFATVWVIHVGYKLLQAQAYTKGSYTVVYPVVRGTGPLFTVIGAYLLFGEIFTPVQWMGVAVLLSGIYGLAVYNLRHLQADRQTLPLALGLAVATGIFVALYTTFDAYGIRATADPFTFLAWFFMIDGAFMPVIAALRWRNMAARPAIAPLMLRGVAGGLIAFLSFGSVMLATRLDKVGEAAVLRETSTVFAALIGWLVLKETVGPRRIALMSLIALGAVIVEVGG</sequence>
<evidence type="ECO:0000256" key="4">
    <source>
        <dbReference type="ARBA" id="ARBA00022516"/>
    </source>
</evidence>
<feature type="transmembrane region" description="Helical" evidence="14">
    <location>
        <begin position="183"/>
        <end position="203"/>
    </location>
</feature>
<protein>
    <submittedName>
        <fullName evidence="16">Small Multidrug Resistance protein</fullName>
    </submittedName>
</protein>
<dbReference type="InterPro" id="IPR000390">
    <property type="entry name" value="Small_drug/metabolite_transptr"/>
</dbReference>
<evidence type="ECO:0000256" key="6">
    <source>
        <dbReference type="ARBA" id="ARBA00022556"/>
    </source>
</evidence>
<keyword evidence="4" id="KW-0444">Lipid biosynthesis</keyword>
<dbReference type="Proteomes" id="UP000199379">
    <property type="component" value="Unassembled WGS sequence"/>
</dbReference>
<evidence type="ECO:0000256" key="7">
    <source>
        <dbReference type="ARBA" id="ARBA00022692"/>
    </source>
</evidence>
<keyword evidence="11 14" id="KW-0472">Membrane</keyword>
<feature type="transmembrane region" description="Helical" evidence="14">
    <location>
        <begin position="71"/>
        <end position="89"/>
    </location>
</feature>
<evidence type="ECO:0000256" key="3">
    <source>
        <dbReference type="ARBA" id="ARBA00022475"/>
    </source>
</evidence>
<dbReference type="PANTHER" id="PTHR30561">
    <property type="entry name" value="SMR FAMILY PROTON-DEPENDENT DRUG EFFLUX TRANSPORTER SUGE"/>
    <property type="match status" value="1"/>
</dbReference>
<dbReference type="GO" id="GO:0005886">
    <property type="term" value="C:plasma membrane"/>
    <property type="evidence" value="ECO:0007669"/>
    <property type="project" value="UniProtKB-SubCell"/>
</dbReference>
<feature type="domain" description="EamA" evidence="15">
    <location>
        <begin position="42"/>
        <end position="168"/>
    </location>
</feature>
<dbReference type="AlphaFoldDB" id="A0A1H6TCB0"/>
<comment type="subcellular location">
    <subcellularLocation>
        <location evidence="1">Cell membrane</location>
        <topology evidence="1">Multi-pass membrane protein</topology>
    </subcellularLocation>
</comment>
<evidence type="ECO:0000256" key="12">
    <source>
        <dbReference type="ARBA" id="ARBA00038032"/>
    </source>
</evidence>
<accession>A0A1H6TCB0</accession>
<keyword evidence="3" id="KW-1003">Cell membrane</keyword>
<evidence type="ECO:0000259" key="15">
    <source>
        <dbReference type="Pfam" id="PF00892"/>
    </source>
</evidence>
<proteinExistence type="inferred from homology"/>
<evidence type="ECO:0000256" key="13">
    <source>
        <dbReference type="SAM" id="MobiDB-lite"/>
    </source>
</evidence>
<dbReference type="GO" id="GO:0022857">
    <property type="term" value="F:transmembrane transporter activity"/>
    <property type="evidence" value="ECO:0007669"/>
    <property type="project" value="InterPro"/>
</dbReference>
<evidence type="ECO:0000256" key="2">
    <source>
        <dbReference type="ARBA" id="ARBA00022448"/>
    </source>
</evidence>
<evidence type="ECO:0000256" key="5">
    <source>
        <dbReference type="ARBA" id="ARBA00022519"/>
    </source>
</evidence>
<reference evidence="16 17" key="1">
    <citation type="submission" date="2016-10" db="EMBL/GenBank/DDBJ databases">
        <authorList>
            <person name="de Groot N.N."/>
        </authorList>
    </citation>
    <scope>NUCLEOTIDE SEQUENCE [LARGE SCALE GENOMIC DNA]</scope>
    <source>
        <strain evidence="16 17">DSM 29340</strain>
    </source>
</reference>
<keyword evidence="2" id="KW-0813">Transport</keyword>
<keyword evidence="7 14" id="KW-0812">Transmembrane</keyword>
<feature type="transmembrane region" description="Helical" evidence="14">
    <location>
        <begin position="125"/>
        <end position="146"/>
    </location>
</feature>
<keyword evidence="17" id="KW-1185">Reference proteome</keyword>